<reference evidence="1 2" key="1">
    <citation type="submission" date="2014-10" db="EMBL/GenBank/DDBJ databases">
        <title>Draft genome of the hookworm Ancylostoma caninum.</title>
        <authorList>
            <person name="Mitreva M."/>
        </authorList>
    </citation>
    <scope>NUCLEOTIDE SEQUENCE [LARGE SCALE GENOMIC DNA]</scope>
    <source>
        <strain evidence="1 2">Baltimore</strain>
    </source>
</reference>
<gene>
    <name evidence="1" type="ORF">ANCCAN_26573</name>
</gene>
<evidence type="ECO:0000313" key="2">
    <source>
        <dbReference type="Proteomes" id="UP000252519"/>
    </source>
</evidence>
<proteinExistence type="predicted"/>
<accession>A0A368F9T7</accession>
<protein>
    <submittedName>
        <fullName evidence="1">Uncharacterized protein</fullName>
    </submittedName>
</protein>
<keyword evidence="2" id="KW-1185">Reference proteome</keyword>
<dbReference type="Proteomes" id="UP000252519">
    <property type="component" value="Unassembled WGS sequence"/>
</dbReference>
<dbReference type="AlphaFoldDB" id="A0A368F9T7"/>
<evidence type="ECO:0000313" key="1">
    <source>
        <dbReference type="EMBL" id="RCN27690.1"/>
    </source>
</evidence>
<name>A0A368F9T7_ANCCA</name>
<organism evidence="1 2">
    <name type="scientific">Ancylostoma caninum</name>
    <name type="common">Dog hookworm</name>
    <dbReference type="NCBI Taxonomy" id="29170"/>
    <lineage>
        <taxon>Eukaryota</taxon>
        <taxon>Metazoa</taxon>
        <taxon>Ecdysozoa</taxon>
        <taxon>Nematoda</taxon>
        <taxon>Chromadorea</taxon>
        <taxon>Rhabditida</taxon>
        <taxon>Rhabditina</taxon>
        <taxon>Rhabditomorpha</taxon>
        <taxon>Strongyloidea</taxon>
        <taxon>Ancylostomatidae</taxon>
        <taxon>Ancylostomatinae</taxon>
        <taxon>Ancylostoma</taxon>
    </lineage>
</organism>
<dbReference type="EMBL" id="JOJR01003681">
    <property type="protein sequence ID" value="RCN27690.1"/>
    <property type="molecule type" value="Genomic_DNA"/>
</dbReference>
<comment type="caution">
    <text evidence="1">The sequence shown here is derived from an EMBL/GenBank/DDBJ whole genome shotgun (WGS) entry which is preliminary data.</text>
</comment>
<sequence length="65" mass="7568">MNDDSLFEILTKILAMALVLPLSVVTTVHSESTWIHEEWRHAEKAGIYPRPIVPRHLMIRMSRMV</sequence>